<dbReference type="PANTHER" id="PTHR33392">
    <property type="entry name" value="POLYISOPRENYL-TEICHOIC ACID--PEPTIDOGLYCAN TEICHOIC ACID TRANSFERASE TAGU"/>
    <property type="match status" value="1"/>
</dbReference>
<dbReference type="InterPro" id="IPR004474">
    <property type="entry name" value="LytR_CpsA_psr"/>
</dbReference>
<evidence type="ECO:0000256" key="1">
    <source>
        <dbReference type="ARBA" id="ARBA00006068"/>
    </source>
</evidence>
<dbReference type="RefSeq" id="WP_240483477.1">
    <property type="nucleotide sequence ID" value="NZ_JBIRWE010000004.1"/>
</dbReference>
<organism evidence="3 4">
    <name type="scientific">Streptomyces pathocidini</name>
    <dbReference type="NCBI Taxonomy" id="1650571"/>
    <lineage>
        <taxon>Bacteria</taxon>
        <taxon>Bacillati</taxon>
        <taxon>Actinomycetota</taxon>
        <taxon>Actinomycetes</taxon>
        <taxon>Kitasatosporales</taxon>
        <taxon>Streptomycetaceae</taxon>
        <taxon>Streptomyces</taxon>
    </lineage>
</organism>
<dbReference type="Proteomes" id="UP001611548">
    <property type="component" value="Unassembled WGS sequence"/>
</dbReference>
<dbReference type="InterPro" id="IPR050922">
    <property type="entry name" value="LytR/CpsA/Psr_CW_biosynth"/>
</dbReference>
<reference evidence="3 4" key="1">
    <citation type="submission" date="2024-10" db="EMBL/GenBank/DDBJ databases">
        <title>The Natural Products Discovery Center: Release of the First 8490 Sequenced Strains for Exploring Actinobacteria Biosynthetic Diversity.</title>
        <authorList>
            <person name="Kalkreuter E."/>
            <person name="Kautsar S.A."/>
            <person name="Yang D."/>
            <person name="Bader C.D."/>
            <person name="Teijaro C.N."/>
            <person name="Fluegel L."/>
            <person name="Davis C.M."/>
            <person name="Simpson J.R."/>
            <person name="Lauterbach L."/>
            <person name="Steele A.D."/>
            <person name="Gui C."/>
            <person name="Meng S."/>
            <person name="Li G."/>
            <person name="Viehrig K."/>
            <person name="Ye F."/>
            <person name="Su P."/>
            <person name="Kiefer A.F."/>
            <person name="Nichols A."/>
            <person name="Cepeda A.J."/>
            <person name="Yan W."/>
            <person name="Fan B."/>
            <person name="Jiang Y."/>
            <person name="Adhikari A."/>
            <person name="Zheng C.-J."/>
            <person name="Schuster L."/>
            <person name="Cowan T.M."/>
            <person name="Smanski M.J."/>
            <person name="Chevrette M.G."/>
            <person name="De Carvalho L.P.S."/>
            <person name="Shen B."/>
        </authorList>
    </citation>
    <scope>NUCLEOTIDE SEQUENCE [LARGE SCALE GENOMIC DNA]</scope>
    <source>
        <strain evidence="3 4">NPDC020327</strain>
    </source>
</reference>
<feature type="domain" description="Cell envelope-related transcriptional attenuator" evidence="2">
    <location>
        <begin position="93"/>
        <end position="225"/>
    </location>
</feature>
<dbReference type="PANTHER" id="PTHR33392:SF6">
    <property type="entry name" value="POLYISOPRENYL-TEICHOIC ACID--PEPTIDOGLYCAN TEICHOIC ACID TRANSFERASE TAGU"/>
    <property type="match status" value="1"/>
</dbReference>
<protein>
    <submittedName>
        <fullName evidence="3">LCP family protein</fullName>
    </submittedName>
</protein>
<dbReference type="Pfam" id="PF03816">
    <property type="entry name" value="LytR_cpsA_psr"/>
    <property type="match status" value="1"/>
</dbReference>
<keyword evidence="4" id="KW-1185">Reference proteome</keyword>
<comment type="similarity">
    <text evidence="1">Belongs to the LytR/CpsA/Psr (LCP) family.</text>
</comment>
<dbReference type="Gene3D" id="3.40.630.190">
    <property type="entry name" value="LCP protein"/>
    <property type="match status" value="1"/>
</dbReference>
<dbReference type="NCBIfam" id="TIGR00350">
    <property type="entry name" value="lytR_cpsA_psr"/>
    <property type="match status" value="1"/>
</dbReference>
<name>A0ABW7UQX2_9ACTN</name>
<proteinExistence type="inferred from homology"/>
<gene>
    <name evidence="3" type="ORF">ACH429_13040</name>
</gene>
<accession>A0ABW7UQX2</accession>
<dbReference type="EMBL" id="JBIRWE010000004">
    <property type="protein sequence ID" value="MFI1965020.1"/>
    <property type="molecule type" value="Genomic_DNA"/>
</dbReference>
<evidence type="ECO:0000259" key="2">
    <source>
        <dbReference type="Pfam" id="PF03816"/>
    </source>
</evidence>
<sequence length="328" mass="36107">MRRRAERVLWGALALLCVGLLMAAGTGWWAVDHYTSKVNRVPHAFPTDVPPGERPSAAKGGQTFLLVGVDSRSDLPTTGTDAKAAPWKPGAQRSDTMMLMHLPSNHATAYVVSLPRDTWVKVPGHGRSKLNAAFSWGGPPLLIDTVQRLTRVRVDHLAVIDWSGFRKLTDAVGGVELSVAGGPAEHMNGAEALEYVRERKDLPRGDLDRTHRQQNYLRAVLSKVLSGDHLTSPLRTKRLLDQLTATISVDDRLSDTQLRDLLWDSRGMRASRMVFMNAPVDRTATVGGQSVVLLDDHGSAALWKALLQGTMADYVREHRVDRLKPVVQ</sequence>
<evidence type="ECO:0000313" key="3">
    <source>
        <dbReference type="EMBL" id="MFI1965020.1"/>
    </source>
</evidence>
<comment type="caution">
    <text evidence="3">The sequence shown here is derived from an EMBL/GenBank/DDBJ whole genome shotgun (WGS) entry which is preliminary data.</text>
</comment>
<evidence type="ECO:0000313" key="4">
    <source>
        <dbReference type="Proteomes" id="UP001611548"/>
    </source>
</evidence>